<gene>
    <name evidence="2" type="ORF">Tci_053743</name>
</gene>
<feature type="region of interest" description="Disordered" evidence="1">
    <location>
        <begin position="1"/>
        <end position="28"/>
    </location>
</feature>
<comment type="caution">
    <text evidence="2">The sequence shown here is derived from an EMBL/GenBank/DDBJ whole genome shotgun (WGS) entry which is preliminary data.</text>
</comment>
<name>A0A6L2NAV3_TANCI</name>
<sequence>DVEVQEVRPMGRDTSRKKASSSTAHSESSVEVGILDALLNKWKNIVTPLFSQREKAELSLR</sequence>
<protein>
    <submittedName>
        <fullName evidence="2">Uncharacterized protein</fullName>
    </submittedName>
</protein>
<proteinExistence type="predicted"/>
<feature type="compositionally biased region" description="Basic and acidic residues" evidence="1">
    <location>
        <begin position="1"/>
        <end position="16"/>
    </location>
</feature>
<dbReference type="AlphaFoldDB" id="A0A6L2NAV3"/>
<reference evidence="2" key="1">
    <citation type="journal article" date="2019" name="Sci. Rep.">
        <title>Draft genome of Tanacetum cinerariifolium, the natural source of mosquito coil.</title>
        <authorList>
            <person name="Yamashiro T."/>
            <person name="Shiraishi A."/>
            <person name="Satake H."/>
            <person name="Nakayama K."/>
        </authorList>
    </citation>
    <scope>NUCLEOTIDE SEQUENCE</scope>
</reference>
<accession>A0A6L2NAV3</accession>
<evidence type="ECO:0000256" key="1">
    <source>
        <dbReference type="SAM" id="MobiDB-lite"/>
    </source>
</evidence>
<organism evidence="2">
    <name type="scientific">Tanacetum cinerariifolium</name>
    <name type="common">Dalmatian daisy</name>
    <name type="synonym">Chrysanthemum cinerariifolium</name>
    <dbReference type="NCBI Taxonomy" id="118510"/>
    <lineage>
        <taxon>Eukaryota</taxon>
        <taxon>Viridiplantae</taxon>
        <taxon>Streptophyta</taxon>
        <taxon>Embryophyta</taxon>
        <taxon>Tracheophyta</taxon>
        <taxon>Spermatophyta</taxon>
        <taxon>Magnoliopsida</taxon>
        <taxon>eudicotyledons</taxon>
        <taxon>Gunneridae</taxon>
        <taxon>Pentapetalae</taxon>
        <taxon>asterids</taxon>
        <taxon>campanulids</taxon>
        <taxon>Asterales</taxon>
        <taxon>Asteraceae</taxon>
        <taxon>Asteroideae</taxon>
        <taxon>Anthemideae</taxon>
        <taxon>Anthemidinae</taxon>
        <taxon>Tanacetum</taxon>
    </lineage>
</organism>
<dbReference type="EMBL" id="BKCJ010008351">
    <property type="protein sequence ID" value="GEU81765.1"/>
    <property type="molecule type" value="Genomic_DNA"/>
</dbReference>
<evidence type="ECO:0000313" key="2">
    <source>
        <dbReference type="EMBL" id="GEU81765.1"/>
    </source>
</evidence>
<feature type="non-terminal residue" evidence="2">
    <location>
        <position position="1"/>
    </location>
</feature>